<sequence length="171" mass="19413">MDVRFPIGPLQVPDEANRTHIAQWVAQIETYVTRLRNTVEGISEAEWQATYREGAWNVRQLVHHIADSQLNMYQRLKLALTDDNPTVPAFDEERWAVLPDTELPGESSLAMLDGINTRVVALANTLTDEQLKRTFTHETNGAISVATKVAKLCWHEEHHLAHIEIALNKRA</sequence>
<feature type="domain" description="DinB-like" evidence="1">
    <location>
        <begin position="33"/>
        <end position="163"/>
    </location>
</feature>
<dbReference type="RefSeq" id="WP_066543931.1">
    <property type="nucleotide sequence ID" value="NZ_MASJ01000005.1"/>
</dbReference>
<keyword evidence="3" id="KW-1185">Reference proteome</keyword>
<dbReference type="Gene3D" id="1.20.120.450">
    <property type="entry name" value="dinb family like domain"/>
    <property type="match status" value="1"/>
</dbReference>
<comment type="caution">
    <text evidence="2">The sequence shown here is derived from an EMBL/GenBank/DDBJ whole genome shotgun (WGS) entry which is preliminary data.</text>
</comment>
<dbReference type="Proteomes" id="UP000093199">
    <property type="component" value="Unassembled WGS sequence"/>
</dbReference>
<reference evidence="2 3" key="1">
    <citation type="submission" date="2016-07" db="EMBL/GenBank/DDBJ databases">
        <title>Caryophanon tenue genome sequencing.</title>
        <authorList>
            <person name="Verma A."/>
            <person name="Pal Y."/>
            <person name="Krishnamurthi S."/>
        </authorList>
    </citation>
    <scope>NUCLEOTIDE SEQUENCE [LARGE SCALE GENOMIC DNA]</scope>
    <source>
        <strain evidence="2 3">DSM 14152</strain>
    </source>
</reference>
<dbReference type="GO" id="GO:0016787">
    <property type="term" value="F:hydrolase activity"/>
    <property type="evidence" value="ECO:0007669"/>
    <property type="project" value="UniProtKB-KW"/>
</dbReference>
<evidence type="ECO:0000313" key="2">
    <source>
        <dbReference type="EMBL" id="OCS87119.1"/>
    </source>
</evidence>
<dbReference type="InterPro" id="IPR024775">
    <property type="entry name" value="DinB-like"/>
</dbReference>
<dbReference type="AlphaFoldDB" id="A0A1C0YJ65"/>
<dbReference type="EMBL" id="MASJ01000005">
    <property type="protein sequence ID" value="OCS87119.1"/>
    <property type="molecule type" value="Genomic_DNA"/>
</dbReference>
<keyword evidence="2" id="KW-0378">Hydrolase</keyword>
<name>A0A1C0YJ65_9BACL</name>
<dbReference type="InterPro" id="IPR034660">
    <property type="entry name" value="DinB/YfiT-like"/>
</dbReference>
<dbReference type="Pfam" id="PF12867">
    <property type="entry name" value="DinB_2"/>
    <property type="match status" value="1"/>
</dbReference>
<dbReference type="OrthoDB" id="9796039at2"/>
<dbReference type="STRING" id="33978.A6M13_11630"/>
<proteinExistence type="predicted"/>
<accession>A0A1C0YJ65</accession>
<evidence type="ECO:0000259" key="1">
    <source>
        <dbReference type="Pfam" id="PF12867"/>
    </source>
</evidence>
<dbReference type="SUPFAM" id="SSF109854">
    <property type="entry name" value="DinB/YfiT-like putative metalloenzymes"/>
    <property type="match status" value="1"/>
</dbReference>
<gene>
    <name evidence="2" type="ORF">A6M13_11630</name>
</gene>
<organism evidence="2 3">
    <name type="scientific">Caryophanon tenue</name>
    <dbReference type="NCBI Taxonomy" id="33978"/>
    <lineage>
        <taxon>Bacteria</taxon>
        <taxon>Bacillati</taxon>
        <taxon>Bacillota</taxon>
        <taxon>Bacilli</taxon>
        <taxon>Bacillales</taxon>
        <taxon>Caryophanaceae</taxon>
        <taxon>Caryophanon</taxon>
    </lineage>
</organism>
<evidence type="ECO:0000313" key="3">
    <source>
        <dbReference type="Proteomes" id="UP000093199"/>
    </source>
</evidence>
<protein>
    <submittedName>
        <fullName evidence="2">Metal-dependent hydrolase</fullName>
    </submittedName>
</protein>
<dbReference type="NCBIfam" id="NF009807">
    <property type="entry name" value="PRK13291.1"/>
    <property type="match status" value="1"/>
</dbReference>